<evidence type="ECO:0000256" key="1">
    <source>
        <dbReference type="SAM" id="MobiDB-lite"/>
    </source>
</evidence>
<dbReference type="Proteomes" id="UP001190825">
    <property type="component" value="Unassembled WGS sequence"/>
</dbReference>
<dbReference type="RefSeq" id="WP_101779000.1">
    <property type="nucleotide sequence ID" value="NZ_NBUC01000065.1"/>
</dbReference>
<keyword evidence="3" id="KW-1185">Reference proteome</keyword>
<proteinExistence type="predicted"/>
<sequence>MTGEPKIPPEPPPPPPGQITRAFDYGSYIELIVVYTGTTEPQPFTLSADDHYGFSDAWRTEYQRAIAAGEITLELPPQPKSPPS</sequence>
<dbReference type="EMBL" id="NBUC01000065">
    <property type="protein sequence ID" value="PLU04516.1"/>
    <property type="molecule type" value="Genomic_DNA"/>
</dbReference>
<comment type="caution">
    <text evidence="2">The sequence shown here is derived from an EMBL/GenBank/DDBJ whole genome shotgun (WGS) entry which is preliminary data.</text>
</comment>
<gene>
    <name evidence="2" type="ORF">BMJ33_11655</name>
</gene>
<evidence type="ECO:0000313" key="3">
    <source>
        <dbReference type="Proteomes" id="UP001190825"/>
    </source>
</evidence>
<evidence type="ECO:0000313" key="2">
    <source>
        <dbReference type="EMBL" id="PLU04516.1"/>
    </source>
</evidence>
<name>A0ABX4TML8_9HYPH</name>
<accession>A0ABX4TML8</accession>
<organism evidence="2 3">
    <name type="scientific">Sinorhizobium medicae</name>
    <dbReference type="NCBI Taxonomy" id="110321"/>
    <lineage>
        <taxon>Bacteria</taxon>
        <taxon>Pseudomonadati</taxon>
        <taxon>Pseudomonadota</taxon>
        <taxon>Alphaproteobacteria</taxon>
        <taxon>Hyphomicrobiales</taxon>
        <taxon>Rhizobiaceae</taxon>
        <taxon>Sinorhizobium/Ensifer group</taxon>
        <taxon>Sinorhizobium</taxon>
    </lineage>
</organism>
<feature type="compositionally biased region" description="Pro residues" evidence="1">
    <location>
        <begin position="1"/>
        <end position="17"/>
    </location>
</feature>
<feature type="region of interest" description="Disordered" evidence="1">
    <location>
        <begin position="1"/>
        <end position="21"/>
    </location>
</feature>
<reference evidence="2 3" key="1">
    <citation type="journal article" date="2018" name="FEMS Microbiol. Ecol.">
        <title>Co-invading symbiotic mutualists of Medicago polymorpha retain high ancestral diversity and contain diverse accessory genomes.</title>
        <authorList>
            <person name="Porter S.S."/>
            <person name="Faber-Hammond J.J."/>
            <person name="Friesen M.L."/>
        </authorList>
    </citation>
    <scope>NUCLEOTIDE SEQUENCE [LARGE SCALE GENOMIC DNA]</scope>
    <source>
        <strain evidence="2 3">Str16</strain>
    </source>
</reference>
<protein>
    <submittedName>
        <fullName evidence="2">Uncharacterized protein</fullName>
    </submittedName>
</protein>